<evidence type="ECO:0000313" key="3">
    <source>
        <dbReference type="EMBL" id="MBR0596355.1"/>
    </source>
</evidence>
<organism evidence="3 4">
    <name type="scientific">Sinanaerobacter chloroacetimidivorans</name>
    <dbReference type="NCBI Taxonomy" id="2818044"/>
    <lineage>
        <taxon>Bacteria</taxon>
        <taxon>Bacillati</taxon>
        <taxon>Bacillota</taxon>
        <taxon>Clostridia</taxon>
        <taxon>Peptostreptococcales</taxon>
        <taxon>Anaerovoracaceae</taxon>
        <taxon>Sinanaerobacter</taxon>
    </lineage>
</organism>
<dbReference type="RefSeq" id="WP_227016489.1">
    <property type="nucleotide sequence ID" value="NZ_JAGSND010000001.1"/>
</dbReference>
<keyword evidence="1" id="KW-1133">Transmembrane helix</keyword>
<proteinExistence type="predicted"/>
<feature type="transmembrane region" description="Helical" evidence="1">
    <location>
        <begin position="295"/>
        <end position="316"/>
    </location>
</feature>
<gene>
    <name evidence="3" type="ORF">KCX82_00545</name>
</gene>
<feature type="transmembrane region" description="Helical" evidence="1">
    <location>
        <begin position="73"/>
        <end position="91"/>
    </location>
</feature>
<keyword evidence="4" id="KW-1185">Reference proteome</keyword>
<name>A0A8J7VZ85_9FIRM</name>
<accession>A0A8J7VZ85</accession>
<dbReference type="Proteomes" id="UP000675664">
    <property type="component" value="Unassembled WGS sequence"/>
</dbReference>
<evidence type="ECO:0000256" key="1">
    <source>
        <dbReference type="SAM" id="Phobius"/>
    </source>
</evidence>
<evidence type="ECO:0000313" key="4">
    <source>
        <dbReference type="Proteomes" id="UP000675664"/>
    </source>
</evidence>
<dbReference type="InterPro" id="IPR027383">
    <property type="entry name" value="Znf_put"/>
</dbReference>
<protein>
    <submittedName>
        <fullName evidence="3">Zf-HC2 domain-containing protein</fullName>
    </submittedName>
</protein>
<dbReference type="AlphaFoldDB" id="A0A8J7VZ85"/>
<evidence type="ECO:0000259" key="2">
    <source>
        <dbReference type="Pfam" id="PF13490"/>
    </source>
</evidence>
<feature type="domain" description="Putative zinc-finger" evidence="2">
    <location>
        <begin position="7"/>
        <end position="40"/>
    </location>
</feature>
<keyword evidence="1" id="KW-0812">Transmembrane</keyword>
<dbReference type="EMBL" id="JAGSND010000001">
    <property type="protein sequence ID" value="MBR0596355.1"/>
    <property type="molecule type" value="Genomic_DNA"/>
</dbReference>
<reference evidence="3" key="2">
    <citation type="submission" date="2021-04" db="EMBL/GenBank/DDBJ databases">
        <authorList>
            <person name="Liu J."/>
        </authorList>
    </citation>
    <scope>NUCLEOTIDE SEQUENCE</scope>
    <source>
        <strain evidence="3">BAD-6</strain>
    </source>
</reference>
<keyword evidence="1" id="KW-0472">Membrane</keyword>
<comment type="caution">
    <text evidence="3">The sequence shown here is derived from an EMBL/GenBank/DDBJ whole genome shotgun (WGS) entry which is preliminary data.</text>
</comment>
<dbReference type="Pfam" id="PF13490">
    <property type="entry name" value="zf-HC2"/>
    <property type="match status" value="1"/>
</dbReference>
<sequence>MKRELKCSIVQDLLPNYIEKLTSYDTNQAIQEHLNTCADCKNLYEQMVIDISTPVSAPKIELKFLKKVKRTRILAAALCIVLTLVLSYLLYHSEYHYTIDKSDLSVAITEFTTPFEPAFEAYVLETQAVGNTLIASFKDQAHPDNYGVAVLVKGFNQRYRIVRTQIKASDYSSVVEIFPLEIKNERYYAVSGYNLSSDIHFYGMDYDAYMNPGYLSKDRVTQSIQFEVKNPQFLEIYPADELDERAVNESSETLYNYRLTEASLYDANGNEITENFRNENPGVRAHSGAGKAELFLLYIYIAIVIGLGIIMTRYFLTE</sequence>
<reference evidence="3" key="1">
    <citation type="submission" date="2021-04" db="EMBL/GenBank/DDBJ databases">
        <title>Sinoanaerobacter chloroacetimidivorans sp. nov., an obligate anaerobic bacterium isolated from anaerobic sludge.</title>
        <authorList>
            <person name="Bao Y."/>
        </authorList>
    </citation>
    <scope>NUCLEOTIDE SEQUENCE</scope>
    <source>
        <strain evidence="3">BAD-6</strain>
    </source>
</reference>